<sequence>MSQCHTTETLVNFDSEITTFYSREFLKNFPKICSSCVDMLVQHRTGHVK</sequence>
<evidence type="ECO:0000313" key="1">
    <source>
        <dbReference type="EMBL" id="KOF69849.1"/>
    </source>
</evidence>
<gene>
    <name evidence="1" type="ORF">OCBIM_22003992mg</name>
</gene>
<proteinExistence type="predicted"/>
<organism evidence="1">
    <name type="scientific">Octopus bimaculoides</name>
    <name type="common">California two-spotted octopus</name>
    <dbReference type="NCBI Taxonomy" id="37653"/>
    <lineage>
        <taxon>Eukaryota</taxon>
        <taxon>Metazoa</taxon>
        <taxon>Spiralia</taxon>
        <taxon>Lophotrochozoa</taxon>
        <taxon>Mollusca</taxon>
        <taxon>Cephalopoda</taxon>
        <taxon>Coleoidea</taxon>
        <taxon>Octopodiformes</taxon>
        <taxon>Octopoda</taxon>
        <taxon>Incirrata</taxon>
        <taxon>Octopodidae</taxon>
        <taxon>Octopus</taxon>
    </lineage>
</organism>
<protein>
    <submittedName>
        <fullName evidence="1">Uncharacterized protein</fullName>
    </submittedName>
</protein>
<reference evidence="1" key="1">
    <citation type="submission" date="2015-07" db="EMBL/GenBank/DDBJ databases">
        <title>MeaNS - Measles Nucleotide Surveillance Program.</title>
        <authorList>
            <person name="Tran T."/>
            <person name="Druce J."/>
        </authorList>
    </citation>
    <scope>NUCLEOTIDE SEQUENCE</scope>
    <source>
        <strain evidence="1">UCB-OBI-ISO-001</strain>
        <tissue evidence="1">Gonad</tissue>
    </source>
</reference>
<accession>A0A0L8FZ38</accession>
<name>A0A0L8FZ38_OCTBM</name>
<dbReference type="EMBL" id="KQ425171">
    <property type="protein sequence ID" value="KOF69849.1"/>
    <property type="molecule type" value="Genomic_DNA"/>
</dbReference>
<dbReference type="AlphaFoldDB" id="A0A0L8FZ38"/>